<dbReference type="GO" id="GO:0005524">
    <property type="term" value="F:ATP binding"/>
    <property type="evidence" value="ECO:0007669"/>
    <property type="project" value="UniProtKB-KW"/>
</dbReference>
<dbReference type="GO" id="GO:0016791">
    <property type="term" value="F:phosphatase activity"/>
    <property type="evidence" value="ECO:0007669"/>
    <property type="project" value="UniProtKB-ARBA"/>
</dbReference>
<dbReference type="OrthoDB" id="18042at2759"/>
<gene>
    <name evidence="16" type="primary">RvY_06181</name>
    <name evidence="16" type="synonym">RvY_06181.1</name>
    <name evidence="16" type="ORF">RvY_06181-1</name>
</gene>
<evidence type="ECO:0000256" key="8">
    <source>
        <dbReference type="ARBA" id="ARBA00022840"/>
    </source>
</evidence>
<dbReference type="SUPFAM" id="SSF56059">
    <property type="entry name" value="Glutathione synthetase ATP-binding domain-like"/>
    <property type="match status" value="1"/>
</dbReference>
<dbReference type="GO" id="GO:0033857">
    <property type="term" value="F:5-diphosphoinositol pentakisphosphate 1-kinase activity"/>
    <property type="evidence" value="ECO:0007669"/>
    <property type="project" value="TreeGrafter"/>
</dbReference>
<dbReference type="Proteomes" id="UP000186922">
    <property type="component" value="Unassembled WGS sequence"/>
</dbReference>
<dbReference type="Gene3D" id="3.30.470.20">
    <property type="entry name" value="ATP-grasp fold, B domain"/>
    <property type="match status" value="1"/>
</dbReference>
<evidence type="ECO:0000256" key="14">
    <source>
        <dbReference type="SAM" id="MobiDB-lite"/>
    </source>
</evidence>
<dbReference type="AlphaFoldDB" id="A0A1D1UY64"/>
<comment type="caution">
    <text evidence="16">The sequence shown here is derived from an EMBL/GenBank/DDBJ whole genome shotgun (WGS) entry which is preliminary data.</text>
</comment>
<evidence type="ECO:0000256" key="6">
    <source>
        <dbReference type="ARBA" id="ARBA00022741"/>
    </source>
</evidence>
<dbReference type="InterPro" id="IPR037446">
    <property type="entry name" value="His_Pase_VIP1"/>
</dbReference>
<feature type="domain" description="VIP1 N-terminal" evidence="15">
    <location>
        <begin position="152"/>
        <end position="242"/>
    </location>
</feature>
<dbReference type="Pfam" id="PF00328">
    <property type="entry name" value="His_Phos_2"/>
    <property type="match status" value="1"/>
</dbReference>
<comment type="catalytic activity">
    <reaction evidence="10">
        <text>1D-myo-inositol hexakisphosphate + ATP = 1-diphospho-1D-myo-inositol 2,3,4,5,6-pentakisphosphate + ADP</text>
        <dbReference type="Rhea" id="RHEA:37459"/>
        <dbReference type="ChEBI" id="CHEBI:30616"/>
        <dbReference type="ChEBI" id="CHEBI:58130"/>
        <dbReference type="ChEBI" id="CHEBI:74946"/>
        <dbReference type="ChEBI" id="CHEBI:456216"/>
        <dbReference type="EC" id="2.7.4.24"/>
    </reaction>
    <physiologicalReaction direction="left-to-right" evidence="10">
        <dbReference type="Rhea" id="RHEA:37460"/>
    </physiologicalReaction>
</comment>
<sequence>MELEVRRSSCSESSPASELSVEVDPNLTESHSDAELLPSSKSSPLPVSGNPLGDGLVRTSSRFIVSRVSEEQLARSVASSNADSAEKHSTAPASAHGHHKSTASKGPITPASPSTPDKPAPKPQDTADDPTKAADPSTSPKPEAASEREPFIILGVCAMGKKAKSKYMTEILTRITSEFEQIKMLIFNEAMILNEPVESWPRCDALISFYSGRFPLDKAAQYAKLRQPFLINDLQMQYAIQDRRKVYEILKASGVELPRYAILDRSSANPADYALEEYEDYIVVRGQQFNKPFVEKPISADDHNIYIYYPVSAGSGSQRLFRKIGTRSSVYSNENKIRTTGSYIYEEFMPTDGTDVKVYTVGPEYAHAEARKSPALDGVVERDKEGKELRFPIILNNIEKLIARRVCIAFKQTVCGFDLLRANGRSYVCDVNGFSFVKNSMFYYNDFAKILANIILRRLAPEMHIHWSMPYQLEDPPIVPTTIGRMMELRCMVAVIRHGDRTPKQKMKMELRHPKFLAMYKQFGGKFDNDGREIKLKRPSQLQEVLNVVRDLLSNHRSEIPIKEARPKLIQLKSVLEMYGHFSGINRKCQIKYQALDPSLPKPEDAAPVDADSPDGHLVLIMKWGGELTPLGKYQSEQLGQMFRCMYPGSNGASAKKGHGLLRLHSTFRHDLKIYASDEGRVQTTAAAFAKGLLALEGELTPILVQMVKSANTNGLLDSDVAAQDFEKSVKKRLKAILKQNKDFDQSDIQALNPTESTAITAAMETVKNPVTACEEIHKGIKGLNVAIREKMAAQSAELPTLYTGESWELLQRRWGKLEKDFRVGEGEFDITKIPDIYDCIRFDMHHNQWISRLPFAQHMYIVARSLAEIVVPLEYGISAAEKMSIAQGICSPLLWKIRADLNQVTTYSNASTVQDADPENGNRLNPRYEAPYGKAQDGRSVRSRLYFTSESHIHSLVNMLRFGGLFADDDAQWARAREHLAAVPELNFLTQIVIMLYEDTSKEPESDERFHVEIHFSPGMIDKGDGGERDSLKNGGLSRRNSVQQQPNGVVEALALEEGKKPASTSRQFSYAEDVTDSSATINYPKTKRDRFLSKVMESGLVTNKIFSTAVIRGISADMANTATEPNDDTMSFRVPNVWPLETLHNALSFKKLDVFFRAILEGSRPAGSTGAPVEHRKSIDASAPSVTFSGELSESWTMDHVSDRPSDTSQLQPAISVNVPPLPAASSPAKNDHQSSK</sequence>
<dbReference type="Gene3D" id="3.40.50.11950">
    <property type="match status" value="1"/>
</dbReference>
<dbReference type="Pfam" id="PF18086">
    <property type="entry name" value="PPIP5K2_N"/>
    <property type="match status" value="1"/>
</dbReference>
<feature type="region of interest" description="Disordered" evidence="14">
    <location>
        <begin position="69"/>
        <end position="145"/>
    </location>
</feature>
<comment type="catalytic activity">
    <reaction evidence="9">
        <text>5-diphospho-1D-myo-inositol 1,2,3,4,6-pentakisphosphate + ATP + H(+) = 1,5-bis(diphospho)-1D-myo-inositol 2,3,4,6-tetrakisphosphate + ADP</text>
        <dbReference type="Rhea" id="RHEA:10276"/>
        <dbReference type="ChEBI" id="CHEBI:15378"/>
        <dbReference type="ChEBI" id="CHEBI:30616"/>
        <dbReference type="ChEBI" id="CHEBI:58628"/>
        <dbReference type="ChEBI" id="CHEBI:77983"/>
        <dbReference type="ChEBI" id="CHEBI:456216"/>
        <dbReference type="EC" id="2.7.4.24"/>
    </reaction>
    <physiologicalReaction direction="left-to-right" evidence="9">
        <dbReference type="Rhea" id="RHEA:10277"/>
    </physiologicalReaction>
</comment>
<evidence type="ECO:0000313" key="16">
    <source>
        <dbReference type="EMBL" id="GAU94401.1"/>
    </source>
</evidence>
<feature type="compositionally biased region" description="Low complexity" evidence="14">
    <location>
        <begin position="10"/>
        <end position="22"/>
    </location>
</feature>
<evidence type="ECO:0000256" key="1">
    <source>
        <dbReference type="ARBA" id="ARBA00004514"/>
    </source>
</evidence>
<dbReference type="SUPFAM" id="SSF53254">
    <property type="entry name" value="Phosphoglycerate mutase-like"/>
    <property type="match status" value="1"/>
</dbReference>
<evidence type="ECO:0000256" key="13">
    <source>
        <dbReference type="RuleBase" id="RU365032"/>
    </source>
</evidence>
<dbReference type="InterPro" id="IPR029033">
    <property type="entry name" value="His_PPase_superfam"/>
</dbReference>
<dbReference type="EC" id="2.7.4.24" evidence="3 13"/>
<feature type="compositionally biased region" description="Basic and acidic residues" evidence="14">
    <location>
        <begin position="1023"/>
        <end position="1033"/>
    </location>
</feature>
<dbReference type="Gene3D" id="3.40.50.1240">
    <property type="entry name" value="Phosphoglycerate mutase-like"/>
    <property type="match status" value="1"/>
</dbReference>
<name>A0A1D1UY64_RAMVA</name>
<keyword evidence="7 13" id="KW-0418">Kinase</keyword>
<protein>
    <recommendedName>
        <fullName evidence="12 13">Inositol hexakisphosphate and diphosphoinositol-pentakisphosphate kinase</fullName>
        <ecNumber evidence="3 13">2.7.4.24</ecNumber>
    </recommendedName>
</protein>
<comment type="similarity">
    <text evidence="2 13">Belongs to the histidine acid phosphatase family. VIP1 subfamily.</text>
</comment>
<feature type="region of interest" description="Disordered" evidence="14">
    <location>
        <begin position="1167"/>
        <end position="1239"/>
    </location>
</feature>
<evidence type="ECO:0000256" key="11">
    <source>
        <dbReference type="ARBA" id="ARBA00055071"/>
    </source>
</evidence>
<dbReference type="PANTHER" id="PTHR12750:SF9">
    <property type="entry name" value="INOSITOL HEXAKISPHOSPHATE AND DIPHOSPHOINOSITOL-PENTAKISPHOSPHATE KINASE"/>
    <property type="match status" value="1"/>
</dbReference>
<organism evidence="16 17">
    <name type="scientific">Ramazzottius varieornatus</name>
    <name type="common">Water bear</name>
    <name type="synonym">Tardigrade</name>
    <dbReference type="NCBI Taxonomy" id="947166"/>
    <lineage>
        <taxon>Eukaryota</taxon>
        <taxon>Metazoa</taxon>
        <taxon>Ecdysozoa</taxon>
        <taxon>Tardigrada</taxon>
        <taxon>Eutardigrada</taxon>
        <taxon>Parachela</taxon>
        <taxon>Hypsibioidea</taxon>
        <taxon>Ramazzottiidae</taxon>
        <taxon>Ramazzottius</taxon>
    </lineage>
</organism>
<feature type="region of interest" description="Disordered" evidence="14">
    <location>
        <begin position="1"/>
        <end position="56"/>
    </location>
</feature>
<dbReference type="CDD" id="cd07061">
    <property type="entry name" value="HP_HAP_like"/>
    <property type="match status" value="1"/>
</dbReference>
<feature type="compositionally biased region" description="Polar residues" evidence="14">
    <location>
        <begin position="1186"/>
        <end position="1198"/>
    </location>
</feature>
<keyword evidence="8 13" id="KW-0067">ATP-binding</keyword>
<proteinExistence type="inferred from homology"/>
<feature type="region of interest" description="Disordered" evidence="14">
    <location>
        <begin position="913"/>
        <end position="935"/>
    </location>
</feature>
<comment type="subcellular location">
    <subcellularLocation>
        <location evidence="1 13">Cytoplasm</location>
        <location evidence="1 13">Cytosol</location>
    </subcellularLocation>
</comment>
<dbReference type="InterPro" id="IPR040557">
    <property type="entry name" value="VIP1_N"/>
</dbReference>
<dbReference type="GO" id="GO:0052723">
    <property type="term" value="F:inositol hexakisphosphate 1-kinase activity"/>
    <property type="evidence" value="ECO:0007669"/>
    <property type="project" value="RHEA"/>
</dbReference>
<dbReference type="EMBL" id="BDGG01000002">
    <property type="protein sequence ID" value="GAU94401.1"/>
    <property type="molecule type" value="Genomic_DNA"/>
</dbReference>
<keyword evidence="5 13" id="KW-0808">Transferase</keyword>
<comment type="function">
    <text evidence="11">Bifunctional inositol kinase that acts in concert with the IP6K kinases to synthesize the diphosphate group-containing inositol pyrophosphates diphosphoinositol pentakisphosphate, PP-InsP5, and bis-diphosphoinositol tetrakisphosphate, (PP)2-InsP4. PP-InsP5 and (PP)2-InsP4, also respectively called InsP7 and InsP8, may regulate a variety of cellular processes, including apoptosis, vesicle trafficking, cytoskeletal dynamics, and exocytosis. Phosphorylates inositol hexakisphosphate (InsP6) at position 1 to produce PP-InsP5 which is in turn phosphorylated by IP6Ks to produce (PP)2-InsP4. Alternatively, phosphorylates PP-InsP5 at position 1, produced by IP6Ks from InsP6, to produce (PP)2-InsP4.</text>
</comment>
<dbReference type="FunFam" id="3.30.470.20:FF:000003">
    <property type="entry name" value="Inositol hexakisphosphate and diphosphoinositol-pentakisphosphate kinase"/>
    <property type="match status" value="1"/>
</dbReference>
<dbReference type="GO" id="GO:0005829">
    <property type="term" value="C:cytosol"/>
    <property type="evidence" value="ECO:0007669"/>
    <property type="project" value="UniProtKB-SubCell"/>
</dbReference>
<keyword evidence="6 13" id="KW-0547">Nucleotide-binding</keyword>
<evidence type="ECO:0000256" key="10">
    <source>
        <dbReference type="ARBA" id="ARBA00034629"/>
    </source>
</evidence>
<reference evidence="16 17" key="1">
    <citation type="journal article" date="2016" name="Nat. Commun.">
        <title>Extremotolerant tardigrade genome and improved radiotolerance of human cultured cells by tardigrade-unique protein.</title>
        <authorList>
            <person name="Hashimoto T."/>
            <person name="Horikawa D.D."/>
            <person name="Saito Y."/>
            <person name="Kuwahara H."/>
            <person name="Kozuka-Hata H."/>
            <person name="Shin-I T."/>
            <person name="Minakuchi Y."/>
            <person name="Ohishi K."/>
            <person name="Motoyama A."/>
            <person name="Aizu T."/>
            <person name="Enomoto A."/>
            <person name="Kondo K."/>
            <person name="Tanaka S."/>
            <person name="Hara Y."/>
            <person name="Koshikawa S."/>
            <person name="Sagara H."/>
            <person name="Miura T."/>
            <person name="Yokobori S."/>
            <person name="Miyagawa K."/>
            <person name="Suzuki Y."/>
            <person name="Kubo T."/>
            <person name="Oyama M."/>
            <person name="Kohara Y."/>
            <person name="Fujiyama A."/>
            <person name="Arakawa K."/>
            <person name="Katayama T."/>
            <person name="Toyoda A."/>
            <person name="Kunieda T."/>
        </authorList>
    </citation>
    <scope>NUCLEOTIDE SEQUENCE [LARGE SCALE GENOMIC DNA]</scope>
    <source>
        <strain evidence="16 17">YOKOZUNA-1</strain>
    </source>
</reference>
<dbReference type="STRING" id="947166.A0A1D1UY64"/>
<dbReference type="InterPro" id="IPR000560">
    <property type="entry name" value="His_Pase_clade-2"/>
</dbReference>
<evidence type="ECO:0000256" key="9">
    <source>
        <dbReference type="ARBA" id="ARBA00033696"/>
    </source>
</evidence>
<keyword evidence="17" id="KW-1185">Reference proteome</keyword>
<dbReference type="GO" id="GO:0006020">
    <property type="term" value="P:inositol metabolic process"/>
    <property type="evidence" value="ECO:0007669"/>
    <property type="project" value="TreeGrafter"/>
</dbReference>
<keyword evidence="4 13" id="KW-0963">Cytoplasm</keyword>
<evidence type="ECO:0000256" key="5">
    <source>
        <dbReference type="ARBA" id="ARBA00022679"/>
    </source>
</evidence>
<evidence type="ECO:0000256" key="12">
    <source>
        <dbReference type="ARBA" id="ARBA00071668"/>
    </source>
</evidence>
<feature type="compositionally biased region" description="Low complexity" evidence="14">
    <location>
        <begin position="36"/>
        <end position="48"/>
    </location>
</feature>
<evidence type="ECO:0000313" key="17">
    <source>
        <dbReference type="Proteomes" id="UP000186922"/>
    </source>
</evidence>
<evidence type="ECO:0000256" key="4">
    <source>
        <dbReference type="ARBA" id="ARBA00022490"/>
    </source>
</evidence>
<accession>A0A1D1UY64</accession>
<evidence type="ECO:0000256" key="2">
    <source>
        <dbReference type="ARBA" id="ARBA00005609"/>
    </source>
</evidence>
<feature type="region of interest" description="Disordered" evidence="14">
    <location>
        <begin position="1022"/>
        <end position="1048"/>
    </location>
</feature>
<evidence type="ECO:0000259" key="15">
    <source>
        <dbReference type="Pfam" id="PF18086"/>
    </source>
</evidence>
<evidence type="ECO:0000256" key="7">
    <source>
        <dbReference type="ARBA" id="ARBA00022777"/>
    </source>
</evidence>
<dbReference type="GO" id="GO:0032958">
    <property type="term" value="P:inositol phosphate biosynthetic process"/>
    <property type="evidence" value="ECO:0007669"/>
    <property type="project" value="TreeGrafter"/>
</dbReference>
<dbReference type="PANTHER" id="PTHR12750">
    <property type="entry name" value="DIPHOSPHOINOSITOL PENTAKISPHOSPHATE KINASE"/>
    <property type="match status" value="1"/>
</dbReference>
<evidence type="ECO:0000256" key="3">
    <source>
        <dbReference type="ARBA" id="ARBA00012893"/>
    </source>
</evidence>